<keyword evidence="3" id="KW-1185">Reference proteome</keyword>
<dbReference type="InterPro" id="IPR054269">
    <property type="entry name" value="DUF7000"/>
</dbReference>
<organism evidence="2 3">
    <name type="scientific">Methanobacterium formicicum (strain DSM 3637 / PP1)</name>
    <dbReference type="NCBI Taxonomy" id="1204725"/>
    <lineage>
        <taxon>Archaea</taxon>
        <taxon>Methanobacteriati</taxon>
        <taxon>Methanobacteriota</taxon>
        <taxon>Methanomada group</taxon>
        <taxon>Methanobacteria</taxon>
        <taxon>Methanobacteriales</taxon>
        <taxon>Methanobacteriaceae</taxon>
        <taxon>Methanobacterium</taxon>
    </lineage>
</organism>
<name>K2QWK9_METFP</name>
<dbReference type="EMBL" id="AMPO01000014">
    <property type="protein sequence ID" value="EKF84693.1"/>
    <property type="molecule type" value="Genomic_DNA"/>
</dbReference>
<protein>
    <recommendedName>
        <fullName evidence="1">DUF7000 domain-containing protein</fullName>
    </recommendedName>
</protein>
<proteinExistence type="predicted"/>
<comment type="caution">
    <text evidence="2">The sequence shown here is derived from an EMBL/GenBank/DDBJ whole genome shotgun (WGS) entry which is preliminary data.</text>
</comment>
<dbReference type="OrthoDB" id="148021at2157"/>
<evidence type="ECO:0000313" key="2">
    <source>
        <dbReference type="EMBL" id="EKF84693.1"/>
    </source>
</evidence>
<evidence type="ECO:0000259" key="1">
    <source>
        <dbReference type="Pfam" id="PF22526"/>
    </source>
</evidence>
<feature type="domain" description="DUF7000" evidence="1">
    <location>
        <begin position="5"/>
        <end position="160"/>
    </location>
</feature>
<dbReference type="AlphaFoldDB" id="K2QWK9"/>
<accession>K2QWK9</accession>
<dbReference type="Proteomes" id="UP000007360">
    <property type="component" value="Unassembled WGS sequence"/>
</dbReference>
<reference evidence="2 3" key="1">
    <citation type="journal article" date="2012" name="J. Bacteriol.">
        <title>Draft genome sequence of Methanobacterium formicicum DSM 3637, an archaebacterium isolated from the methane producer amoeba Pelomyxa palustris.</title>
        <authorList>
            <person name="Gutierrez G."/>
        </authorList>
    </citation>
    <scope>NUCLEOTIDE SEQUENCE [LARGE SCALE GENOMIC DNA]</scope>
    <source>
        <strain evidence="3">DSM 3637 / PP1</strain>
    </source>
</reference>
<evidence type="ECO:0000313" key="3">
    <source>
        <dbReference type="Proteomes" id="UP000007360"/>
    </source>
</evidence>
<sequence>MGSFNECMQEYRKLLEKGCIQEAYGGLMRYIMDLRVYFKNKYPQYFVSGIYQGYMDMTYFSFSPESLKSRKLKIAIVFVHETFRFEVWLAGYNKNVQNKYWKLFKEMDWNKYHIPPTTKGVDSIIEHILVENPDFSDLDSLTKQIETGTLEFINDVENFLVQ</sequence>
<dbReference type="Pfam" id="PF22526">
    <property type="entry name" value="DUF7000"/>
    <property type="match status" value="1"/>
</dbReference>
<gene>
    <name evidence="2" type="ORF">A994_12478</name>
</gene>